<dbReference type="Pfam" id="PF23936">
    <property type="entry name" value="HB_ELP1"/>
    <property type="match status" value="1"/>
</dbReference>
<evidence type="ECO:0000313" key="13">
    <source>
        <dbReference type="Proteomes" id="UP000664169"/>
    </source>
</evidence>
<comment type="similarity">
    <text evidence="2 5">Belongs to the ELP1/IKA1 family.</text>
</comment>
<dbReference type="PANTHER" id="PTHR12747">
    <property type="entry name" value="ELONGATOR COMPLEX PROTEIN 1"/>
    <property type="match status" value="1"/>
</dbReference>
<dbReference type="GO" id="GO:0005829">
    <property type="term" value="C:cytosol"/>
    <property type="evidence" value="ECO:0007669"/>
    <property type="project" value="TreeGrafter"/>
</dbReference>
<dbReference type="GO" id="GO:0005634">
    <property type="term" value="C:nucleus"/>
    <property type="evidence" value="ECO:0007669"/>
    <property type="project" value="UniProtKB-SubCell"/>
</dbReference>
<comment type="pathway">
    <text evidence="1">tRNA modification; 5-methoxycarbonylmethyl-2-thiouridine-tRNA biosynthesis.</text>
</comment>
<dbReference type="InterPro" id="IPR056164">
    <property type="entry name" value="Beta-prop_ELP1_1st"/>
</dbReference>
<keyword evidence="13" id="KW-1185">Reference proteome</keyword>
<organism evidence="12 13">
    <name type="scientific">Gomphillus americanus</name>
    <dbReference type="NCBI Taxonomy" id="1940652"/>
    <lineage>
        <taxon>Eukaryota</taxon>
        <taxon>Fungi</taxon>
        <taxon>Dikarya</taxon>
        <taxon>Ascomycota</taxon>
        <taxon>Pezizomycotina</taxon>
        <taxon>Lecanoromycetes</taxon>
        <taxon>OSLEUM clade</taxon>
        <taxon>Ostropomycetidae</taxon>
        <taxon>Ostropales</taxon>
        <taxon>Graphidaceae</taxon>
        <taxon>Gomphilloideae</taxon>
        <taxon>Gomphillus</taxon>
    </lineage>
</organism>
<dbReference type="InterPro" id="IPR056169">
    <property type="entry name" value="HB_ELP1"/>
</dbReference>
<evidence type="ECO:0000256" key="2">
    <source>
        <dbReference type="ARBA" id="ARBA00006086"/>
    </source>
</evidence>
<evidence type="ECO:0000259" key="8">
    <source>
        <dbReference type="Pfam" id="PF23797"/>
    </source>
</evidence>
<evidence type="ECO:0000313" key="12">
    <source>
        <dbReference type="EMBL" id="CAF9910763.1"/>
    </source>
</evidence>
<evidence type="ECO:0000256" key="5">
    <source>
        <dbReference type="PIRNR" id="PIRNR017233"/>
    </source>
</evidence>
<dbReference type="PANTHER" id="PTHR12747:SF0">
    <property type="entry name" value="ELONGATOR COMPLEX PROTEIN 1"/>
    <property type="match status" value="1"/>
</dbReference>
<comment type="function">
    <text evidence="5">Component of the elongator complex which is required for multiple tRNA modifications, including mcm5U (5-methoxycarbonylmethyl uridine), mcm5s2U (5-methoxycarbonylmethyl-2-thiouridine), and ncm5U (5-carbamoylmethyl uridine). The elongator complex catalyzes formation of carboxymethyluridine in the wobble base at position 34 in tRNAs.</text>
</comment>
<evidence type="ECO:0000256" key="6">
    <source>
        <dbReference type="SAM" id="MobiDB-lite"/>
    </source>
</evidence>
<dbReference type="Pfam" id="PF23925">
    <property type="entry name" value="A-sol_ELP1"/>
    <property type="match status" value="1"/>
</dbReference>
<gene>
    <name evidence="12" type="ORF">GOMPHAMPRED_007169</name>
</gene>
<evidence type="ECO:0000259" key="11">
    <source>
        <dbReference type="Pfam" id="PF23936"/>
    </source>
</evidence>
<keyword evidence="4" id="KW-0819">tRNA processing</keyword>
<feature type="domain" description="ELP1 TPR" evidence="9">
    <location>
        <begin position="934"/>
        <end position="1093"/>
    </location>
</feature>
<accession>A0A8H3IA52</accession>
<evidence type="ECO:0000259" key="7">
    <source>
        <dbReference type="Pfam" id="PF04762"/>
    </source>
</evidence>
<protein>
    <recommendedName>
        <fullName evidence="5">Elongator complex protein 1</fullName>
    </recommendedName>
</protein>
<feature type="domain" description="ELP1 alpha-solenoid" evidence="10">
    <location>
        <begin position="717"/>
        <end position="925"/>
    </location>
</feature>
<keyword evidence="5" id="KW-0539">Nucleus</keyword>
<dbReference type="GO" id="GO:0002926">
    <property type="term" value="P:tRNA wobble base 5-methoxycarbonylmethyl-2-thiouridinylation"/>
    <property type="evidence" value="ECO:0007669"/>
    <property type="project" value="TreeGrafter"/>
</dbReference>
<dbReference type="Proteomes" id="UP000664169">
    <property type="component" value="Unassembled WGS sequence"/>
</dbReference>
<dbReference type="Pfam" id="PF23797">
    <property type="entry name" value="Beta-prop_ELP1_2nd"/>
    <property type="match status" value="1"/>
</dbReference>
<dbReference type="OrthoDB" id="40048at2759"/>
<evidence type="ECO:0000259" key="10">
    <source>
        <dbReference type="Pfam" id="PF23925"/>
    </source>
</evidence>
<evidence type="ECO:0000256" key="4">
    <source>
        <dbReference type="ARBA" id="ARBA00022694"/>
    </source>
</evidence>
<dbReference type="InterPro" id="IPR006849">
    <property type="entry name" value="Elp1"/>
</dbReference>
<dbReference type="Pfam" id="PF23878">
    <property type="entry name" value="TPR_ELP1"/>
    <property type="match status" value="1"/>
</dbReference>
<comment type="caution">
    <text evidence="12">The sequence shown here is derived from an EMBL/GenBank/DDBJ whole genome shotgun (WGS) entry which is preliminary data.</text>
</comment>
<dbReference type="PIRSF" id="PIRSF017233">
    <property type="entry name" value="IKAP"/>
    <property type="match status" value="1"/>
</dbReference>
<dbReference type="InterPro" id="IPR056166">
    <property type="entry name" value="TPR_ELP1"/>
</dbReference>
<feature type="domain" description="ELP1 N-terminal second beta-propeller" evidence="8">
    <location>
        <begin position="407"/>
        <end position="693"/>
    </location>
</feature>
<keyword evidence="3 5" id="KW-0963">Cytoplasm</keyword>
<dbReference type="EMBL" id="CAJPDQ010000006">
    <property type="protein sequence ID" value="CAF9910763.1"/>
    <property type="molecule type" value="Genomic_DNA"/>
</dbReference>
<sequence length="1331" mass="148976">MRNLRNLGHWFQQGPEGSTAPCVCTWDSSNSDVICAYGPSESDTLVTLQRWTPDPDGYPGKAAQIASWDVPCPSPDVSCDRILEIRYFPDNSSTCIVFAGGDIVIVRESPLPEQEKLEILGSVDAGISAASWSPDEELLVILTNAATLLYMSRELEGITDTILTKDDLKASKHVSVGWGKAETQFRGKGVKALRDPTMPENVDQGLHSPHDDGSSRISWRGDGAYVAVNSLQASNRRVIRIYSREGVLDGVTEPVDFLEPGLSWRPAGNLIASVQRLHDHIDIIFFERNGLRHGQFSPRLSADELKIRASTIELKWNQDSTILAVCLSDSIQLWVMGNYHYYLKQEIFHNTHQLSESFTSFSSFCWHSEHPLLFSIGHRGYTQKSEYGWHVASGTNIQPFDNGITSVIDGKTLKITPSKLSNVPPPMSLIEIDLPDNAVDVAYYDLPTDADSSILLAVLDSTNLSVYSWDLKKTPLAQPTLLHTSKIRTLMTFNGSPAYTLIRQVSFLSRTILSLLVDAKDVDGTFVVAIGIEEHGLSPVANKLVPHIREALSCSTNTVSSSILWLSQGQVVESFSTLSLESSDAHITLNSPLQLPPNIQSLVIRNDSKQADVPIMTFGLRRNGMLFADKHCIAKDCTSFLVSADHLIFTTSQHLLKFVHLTGISNVEELEVPPDTPEVDERCRAVERGAKLINIIPSISALILQMPRGNLETIYPRALVLPVIRRSIQTGKYKKAFLACRNHRVDMNIIHDHAPEKFLENVSAFIKQVKKVENIDLFLSQLKEEDVSISMYKETLPQIMPLTNGVHAGSDTDHSASAGISKVNRICLAFLSALQPMRSTNLQNIITAYVCQNPPALEDGLEEIANLQANASKEVDRAIEHICFLADVNRLFDTALGMYNLDITLLIAQQSQRDPREYVPFLQKLKEQEPLRMRVDVDNHLRRYVKVLHHLYQLNDFEALKKHMIRHGLYIQSIEIFRYQESHLKEIIQSYAEFLESNSQHKDAGIAYEYLKNYRSAAESYRLAHMWREALSCAALVPFDTEHLHSFATAIADSLVELKDYHSGATIHIDYLQNIETAARLFCKGYHFADATRLLGLHKRQDLLDTVYDTGLAEGQSNITEILAEMKSQLNAQVPRIRELRIKKAEEPLSFYDAGVTGSADVPDNISVAGTNASTVGDTLFTRYTNQTGTVATNATRATSKKRAREEKKRARGKKGSVYEEEYLVNSVRRLIERVNSISEEVQRLTIALMRRGMRERARVVEHAILEVIQLCKEYSPEVFQTLAKDTSQPMATEKPTGGDGVMWDNMEQLQAPKEAPEIKVFEKLSFLGVE</sequence>
<dbReference type="Pfam" id="PF04762">
    <property type="entry name" value="Beta-prop_ELP1_1st"/>
    <property type="match status" value="1"/>
</dbReference>
<dbReference type="SUPFAM" id="SSF69322">
    <property type="entry name" value="Tricorn protease domain 2"/>
    <property type="match status" value="1"/>
</dbReference>
<feature type="region of interest" description="Disordered" evidence="6">
    <location>
        <begin position="1194"/>
        <end position="1213"/>
    </location>
</feature>
<evidence type="ECO:0000259" key="9">
    <source>
        <dbReference type="Pfam" id="PF23878"/>
    </source>
</evidence>
<proteinExistence type="inferred from homology"/>
<feature type="domain" description="ELP1 first N-terminal beta-propeller" evidence="7">
    <location>
        <begin position="1"/>
        <end position="368"/>
    </location>
</feature>
<name>A0A8H3IA52_9LECA</name>
<dbReference type="InterPro" id="IPR056165">
    <property type="entry name" value="Beta-prop_ELP1_2nd"/>
</dbReference>
<reference evidence="12" key="1">
    <citation type="submission" date="2021-03" db="EMBL/GenBank/DDBJ databases">
        <authorList>
            <person name="Tagirdzhanova G."/>
        </authorList>
    </citation>
    <scope>NUCLEOTIDE SEQUENCE</scope>
</reference>
<comment type="subcellular location">
    <subcellularLocation>
        <location evidence="5">Cytoplasm</location>
    </subcellularLocation>
    <subcellularLocation>
        <location evidence="5">Nucleus</location>
    </subcellularLocation>
</comment>
<dbReference type="GO" id="GO:0033588">
    <property type="term" value="C:elongator holoenzyme complex"/>
    <property type="evidence" value="ECO:0007669"/>
    <property type="project" value="InterPro"/>
</dbReference>
<feature type="domain" description="ELP1 three-helical bundle" evidence="11">
    <location>
        <begin position="1102"/>
        <end position="1278"/>
    </location>
</feature>
<dbReference type="InterPro" id="IPR056167">
    <property type="entry name" value="A-sol_ELP1"/>
</dbReference>
<dbReference type="GO" id="GO:0000049">
    <property type="term" value="F:tRNA binding"/>
    <property type="evidence" value="ECO:0007669"/>
    <property type="project" value="TreeGrafter"/>
</dbReference>
<evidence type="ECO:0000256" key="3">
    <source>
        <dbReference type="ARBA" id="ARBA00022490"/>
    </source>
</evidence>
<dbReference type="UniPathway" id="UPA00988"/>
<evidence type="ECO:0000256" key="1">
    <source>
        <dbReference type="ARBA" id="ARBA00005043"/>
    </source>
</evidence>